<dbReference type="RefSeq" id="WP_185674356.1">
    <property type="nucleotide sequence ID" value="NZ_JACHVB010000013.1"/>
</dbReference>
<feature type="chain" id="PRO_5033062732" evidence="1">
    <location>
        <begin position="23"/>
        <end position="218"/>
    </location>
</feature>
<comment type="caution">
    <text evidence="2">The sequence shown here is derived from an EMBL/GenBank/DDBJ whole genome shotgun (WGS) entry which is preliminary data.</text>
</comment>
<proteinExistence type="predicted"/>
<name>A0A842HCL5_9BACT</name>
<protein>
    <submittedName>
        <fullName evidence="2">Uncharacterized protein</fullName>
    </submittedName>
</protein>
<evidence type="ECO:0000313" key="3">
    <source>
        <dbReference type="Proteomes" id="UP000546464"/>
    </source>
</evidence>
<keyword evidence="3" id="KW-1185">Reference proteome</keyword>
<gene>
    <name evidence="2" type="ORF">H5P28_03645</name>
</gene>
<keyword evidence="1" id="KW-0732">Signal</keyword>
<sequence>MRNHRCLLWAVALIACLSTLRADTFRAYFFIVDWPWMEAQGYDMDAVKAETVPVEDGKMMTLYSLPEFYSGPDPDAYTRLAGQALADMGGKGLTLLAYGELEQAEPGLWSLDQSWTLSYATALDESGEPSEFEERQVGFTAEVREDGRGRGQGEIKLSLVTLDKWLPLAAGSPIPVPLFSTRETSSKQNLPEELPLATMPCIGKDEVWFFVLHRVAEE</sequence>
<dbReference type="PROSITE" id="PS51257">
    <property type="entry name" value="PROKAR_LIPOPROTEIN"/>
    <property type="match status" value="1"/>
</dbReference>
<accession>A0A842HCL5</accession>
<dbReference type="Proteomes" id="UP000546464">
    <property type="component" value="Unassembled WGS sequence"/>
</dbReference>
<dbReference type="AlphaFoldDB" id="A0A842HCL5"/>
<dbReference type="EMBL" id="JACHVB010000013">
    <property type="protein sequence ID" value="MBC2593347.1"/>
    <property type="molecule type" value="Genomic_DNA"/>
</dbReference>
<feature type="signal peptide" evidence="1">
    <location>
        <begin position="1"/>
        <end position="22"/>
    </location>
</feature>
<reference evidence="2 3" key="1">
    <citation type="submission" date="2020-07" db="EMBL/GenBank/DDBJ databases">
        <authorList>
            <person name="Feng X."/>
        </authorList>
    </citation>
    <scope>NUCLEOTIDE SEQUENCE [LARGE SCALE GENOMIC DNA]</scope>
    <source>
        <strain evidence="2 3">JCM31066</strain>
    </source>
</reference>
<organism evidence="2 3">
    <name type="scientific">Ruficoccus amylovorans</name>
    <dbReference type="NCBI Taxonomy" id="1804625"/>
    <lineage>
        <taxon>Bacteria</taxon>
        <taxon>Pseudomonadati</taxon>
        <taxon>Verrucomicrobiota</taxon>
        <taxon>Opitutia</taxon>
        <taxon>Puniceicoccales</taxon>
        <taxon>Cerasicoccaceae</taxon>
        <taxon>Ruficoccus</taxon>
    </lineage>
</organism>
<evidence type="ECO:0000313" key="2">
    <source>
        <dbReference type="EMBL" id="MBC2593347.1"/>
    </source>
</evidence>
<evidence type="ECO:0000256" key="1">
    <source>
        <dbReference type="SAM" id="SignalP"/>
    </source>
</evidence>